<dbReference type="InterPro" id="IPR021683">
    <property type="entry name" value="DUF3267"/>
</dbReference>
<reference evidence="2 3" key="1">
    <citation type="submission" date="2017-09" db="EMBL/GenBank/DDBJ databases">
        <title>Large-scale bioinformatics analysis of Bacillus genomes uncovers conserved roles of natural products in bacterial physiology.</title>
        <authorList>
            <consortium name="Agbiome Team Llc"/>
            <person name="Bleich R.M."/>
            <person name="Kirk G.J."/>
            <person name="Santa Maria K.C."/>
            <person name="Allen S.E."/>
            <person name="Farag S."/>
            <person name="Shank E.A."/>
            <person name="Bowers A."/>
        </authorList>
    </citation>
    <scope>NUCLEOTIDE SEQUENCE [LARGE SCALE GENOMIC DNA]</scope>
    <source>
        <strain evidence="2 3">AFS027958</strain>
    </source>
</reference>
<comment type="caution">
    <text evidence="2">The sequence shown here is derived from an EMBL/GenBank/DDBJ whole genome shotgun (WGS) entry which is preliminary data.</text>
</comment>
<feature type="transmembrane region" description="Helical" evidence="1">
    <location>
        <begin position="37"/>
        <end position="59"/>
    </location>
</feature>
<evidence type="ECO:0000256" key="1">
    <source>
        <dbReference type="SAM" id="Phobius"/>
    </source>
</evidence>
<dbReference type="Proteomes" id="UP000220934">
    <property type="component" value="Unassembled WGS sequence"/>
</dbReference>
<dbReference type="Pfam" id="PF11667">
    <property type="entry name" value="DUF3267"/>
    <property type="match status" value="1"/>
</dbReference>
<organism evidence="2 3">
    <name type="scientific">Bacillus toyonensis</name>
    <dbReference type="NCBI Taxonomy" id="155322"/>
    <lineage>
        <taxon>Bacteria</taxon>
        <taxon>Bacillati</taxon>
        <taxon>Bacillota</taxon>
        <taxon>Bacilli</taxon>
        <taxon>Bacillales</taxon>
        <taxon>Bacillaceae</taxon>
        <taxon>Bacillus</taxon>
        <taxon>Bacillus cereus group</taxon>
    </lineage>
</organism>
<protein>
    <recommendedName>
        <fullName evidence="4">DUF3267 domain-containing protein</fullName>
    </recommendedName>
</protein>
<name>A0AB36SEZ5_9BACI</name>
<dbReference type="RefSeq" id="WP_001062690.1">
    <property type="nucleotide sequence ID" value="NZ_JAOPQL010000042.1"/>
</dbReference>
<feature type="transmembrane region" description="Helical" evidence="1">
    <location>
        <begin position="163"/>
        <end position="182"/>
    </location>
</feature>
<feature type="transmembrane region" description="Helical" evidence="1">
    <location>
        <begin position="79"/>
        <end position="100"/>
    </location>
</feature>
<dbReference type="AlphaFoldDB" id="A0AB36SEZ5"/>
<evidence type="ECO:0000313" key="2">
    <source>
        <dbReference type="EMBL" id="PEN45935.1"/>
    </source>
</evidence>
<keyword evidence="1" id="KW-1133">Transmembrane helix</keyword>
<dbReference type="EMBL" id="NUAJ01000053">
    <property type="protein sequence ID" value="PEN45935.1"/>
    <property type="molecule type" value="Genomic_DNA"/>
</dbReference>
<accession>A0AB36SEZ5</accession>
<proteinExistence type="predicted"/>
<evidence type="ECO:0008006" key="4">
    <source>
        <dbReference type="Google" id="ProtNLM"/>
    </source>
</evidence>
<gene>
    <name evidence="2" type="ORF">CN596_29455</name>
</gene>
<sequence length="212" mass="23845">MAKIKNSIPKGDKTLDIKLIQDGWTPMKEPKNFINTLLLSVPFMIINTLISIGIINIFSDISLHEFGLTEEGVFITIDLISLLLIVFLVILHELIHLIFIPNFIKSEKTWIGLTLFGGFVATEEEISKLRFVFITIAPFFIISILTPLLFSIFGALTTNLKCLILLNSMGSSVDMLTLLLILKQVPPNGILRNNGLRTYWKCTKVKAQTLKL</sequence>
<evidence type="ECO:0000313" key="3">
    <source>
        <dbReference type="Proteomes" id="UP000220934"/>
    </source>
</evidence>
<feature type="transmembrane region" description="Helical" evidence="1">
    <location>
        <begin position="131"/>
        <end position="157"/>
    </location>
</feature>
<keyword evidence="1" id="KW-0812">Transmembrane</keyword>
<keyword evidence="1" id="KW-0472">Membrane</keyword>